<feature type="region of interest" description="Disordered" evidence="1">
    <location>
        <begin position="166"/>
        <end position="194"/>
    </location>
</feature>
<organism evidence="2">
    <name type="scientific">Megaviridae environmental sample</name>
    <dbReference type="NCBI Taxonomy" id="1737588"/>
    <lineage>
        <taxon>Viruses</taxon>
        <taxon>Varidnaviria</taxon>
        <taxon>Bamfordvirae</taxon>
        <taxon>Nucleocytoviricota</taxon>
        <taxon>Megaviricetes</taxon>
        <taxon>Imitervirales</taxon>
        <taxon>Mimiviridae</taxon>
        <taxon>environmental samples</taxon>
    </lineage>
</organism>
<feature type="region of interest" description="Disordered" evidence="1">
    <location>
        <begin position="118"/>
        <end position="148"/>
    </location>
</feature>
<protein>
    <submittedName>
        <fullName evidence="2">Uncharacterized protein</fullName>
    </submittedName>
</protein>
<dbReference type="EMBL" id="MN448297">
    <property type="protein sequence ID" value="QFG75075.1"/>
    <property type="molecule type" value="Genomic_DNA"/>
</dbReference>
<accession>A0A5J6VLP1</accession>
<evidence type="ECO:0000313" key="2">
    <source>
        <dbReference type="EMBL" id="QFG75075.1"/>
    </source>
</evidence>
<name>A0A5J6VLP1_9VIRU</name>
<evidence type="ECO:0000256" key="1">
    <source>
        <dbReference type="SAM" id="MobiDB-lite"/>
    </source>
</evidence>
<sequence length="945" mass="106099">MKFTTFEDGRKGHLFTLLDLYKANDYYLNNSELTTTELNCYSKGKHTIKLPDLYTLQQDYLEKVYCYHDNEPTTPTTNTGANEAAAAAASAANQASEETTITVNDTITIIANASSAASAASNNGDGSGAGEDDCDSANNNSSTDGGTGAAAAAAASSSITIIINNDGSGGGGGNTPSSTPASTPASSPNNGTNACKTLTFSDNDYNTHVYIDKTKQVDNPSNIFKKIVLNEQESLISIPETEAETNEVSIVIDQLIVENGEQYVPFMESDDSSSFITIEKKNNAQTTSNEGKFTIPTIIELLLLHNEEDSDIDEADYIENEENANENIERFNSKYLNITNNSTPELQAKIGNLDEEGHYDTRWGGNGGFIPISGDLKLDNAGCLFLEFKVDELPLSNDTAITEADIMYPGVDDENNVTNTTFVDTEGEDPVDINTAHGMWIGLSSSEKVHNIFDPYTIGLHFRKYRVRTGNTEPYEYTDKTYVSILSGEQGYGDICLEDFIAGAIIQGYDDQENDDNGLSNDNISTSGITDFTLDKLYWRVGFCYNGYSKNEANFKNLVAEHEYFPIFNWGYKPSDTDEIIWREWPLFNTALDLTAPYYSSGYLGAKGVTGVRGMLYKDIGVGGAKLLSYPQKKDTYNEALSNQYYVDLNLDNNDIQYEHPKTFDSNNRHMLIVGSIVKSGKFCNVCLKINQPFDMNDGKNQIFSMFENSNDLSDIVVYNKLLLRSQQFTLPCLHDIVITNKQIQKKDKHVIILTNSPPLSQHTIGKSVFYQLFSKLYNPSNHAEINHILFTLLFKESPISNINDFLISIHVKLINRLICQLIKKSTIYTNNKVYVKQHINLYEDIQTILSTLPNDTTIFDKYFNQYDIYKEYRELDNKTDFIKQINEYVIYETQHTRLLKRIFIEYNNHEILHSKKHKTYTPVYTPLLTSMDFKISNAYYNQDN</sequence>
<reference evidence="2" key="1">
    <citation type="journal article" date="2019" name="Philos. Trans. R. Soc. Lond., B, Biol. Sci.">
        <title>Targeted metagenomic recovery of four divergent viruses reveals shared and distinctive characteristics of giant viruses of marine eukaryotes.</title>
        <authorList>
            <person name="Needham D.M."/>
            <person name="Poirier C."/>
            <person name="Hehenberger E."/>
            <person name="Jimenez V."/>
            <person name="Swalwell J.E."/>
            <person name="Santoro A.E."/>
            <person name="Worden A.Z."/>
        </authorList>
    </citation>
    <scope>NUCLEOTIDE SEQUENCE</scope>
    <source>
        <strain evidence="2">OPacV-421</strain>
    </source>
</reference>
<proteinExistence type="predicted"/>
<feature type="compositionally biased region" description="Low complexity" evidence="1">
    <location>
        <begin position="175"/>
        <end position="191"/>
    </location>
</feature>